<dbReference type="EMBL" id="BTGD01000011">
    <property type="protein sequence ID" value="GMM57324.1"/>
    <property type="molecule type" value="Genomic_DNA"/>
</dbReference>
<dbReference type="Proteomes" id="UP001377567">
    <property type="component" value="Unassembled WGS sequence"/>
</dbReference>
<reference evidence="9 10" key="1">
    <citation type="journal article" date="2023" name="Elife">
        <title>Identification of key yeast species and microbe-microbe interactions impacting larval growth of Drosophila in the wild.</title>
        <authorList>
            <person name="Mure A."/>
            <person name="Sugiura Y."/>
            <person name="Maeda R."/>
            <person name="Honda K."/>
            <person name="Sakurai N."/>
            <person name="Takahashi Y."/>
            <person name="Watada M."/>
            <person name="Katoh T."/>
            <person name="Gotoh A."/>
            <person name="Gotoh Y."/>
            <person name="Taniguchi I."/>
            <person name="Nakamura K."/>
            <person name="Hayashi T."/>
            <person name="Katayama T."/>
            <person name="Uemura T."/>
            <person name="Hattori Y."/>
        </authorList>
    </citation>
    <scope>NUCLEOTIDE SEQUENCE [LARGE SCALE GENOMIC DNA]</scope>
    <source>
        <strain evidence="9 10">KH-74</strain>
    </source>
</reference>
<evidence type="ECO:0000256" key="6">
    <source>
        <dbReference type="ARBA" id="ARBA00040155"/>
    </source>
</evidence>
<dbReference type="GO" id="GO:0005886">
    <property type="term" value="C:plasma membrane"/>
    <property type="evidence" value="ECO:0007669"/>
    <property type="project" value="TreeGrafter"/>
</dbReference>
<comment type="subcellular location">
    <subcellularLocation>
        <location evidence="1">Membrane</location>
        <topology evidence="1">Multi-pass membrane protein</topology>
    </subcellularLocation>
</comment>
<keyword evidence="2 8" id="KW-0812">Transmembrane</keyword>
<evidence type="ECO:0000313" key="10">
    <source>
        <dbReference type="Proteomes" id="UP001377567"/>
    </source>
</evidence>
<sequence>MDGNPWRSSDSLANIQYPSCKLGYYGPGLLVGKSLPAPVIFADDVYFQSYCHDNKPAYMAGTLYDVPATYLDPVVKDWNRYLDISGASSGTFQNSIYPIIISFTTNFIITFTMTVLAFINMRDKPYKSASRFLKLGSLIASINLAITLSNLICMLKDEYDHFGIAGKHCVMEFFEYDTTFITLDFISTFLLQCCQTFILMRTFERKQEKHVIFGVGISLSLISNLLWVVPKYHDIVHGFSQQNENDNWELLPPFVYMFKIVIAASYASLIINYTISKRRFCFRTLQLAFITHLALFVVLLLPGFFIADLANYWIYELSELFNTTCYVSCTYVVWEWLERLDIEQKREQAQSILGRAIYEDEQQNYMFAKYALKVQDALTRKESSAESATQFGMDDDGKSLMSKYEEVDDMGDTRKQVLATTTRTVQLESTTTSKSDNDAIIDSDSLGHDIHTVNQVKFNTQRGYKDVAHEAFDSTVNNVVYFTDKVMLKTFGSSSFGGSSKSSSTNSKNDKEQVKKRIGLDRTNKVYVYSTKDIEFDSDIDEEDEDEDDGSPPEV</sequence>
<evidence type="ECO:0000256" key="2">
    <source>
        <dbReference type="ARBA" id="ARBA00022692"/>
    </source>
</evidence>
<evidence type="ECO:0000313" key="9">
    <source>
        <dbReference type="EMBL" id="GMM57324.1"/>
    </source>
</evidence>
<dbReference type="InterPro" id="IPR014844">
    <property type="entry name" value="PalH"/>
</dbReference>
<dbReference type="GO" id="GO:0071467">
    <property type="term" value="P:cellular response to pH"/>
    <property type="evidence" value="ECO:0007669"/>
    <property type="project" value="TreeGrafter"/>
</dbReference>
<evidence type="ECO:0000256" key="4">
    <source>
        <dbReference type="ARBA" id="ARBA00023136"/>
    </source>
</evidence>
<feature type="transmembrane region" description="Helical" evidence="8">
    <location>
        <begin position="254"/>
        <end position="275"/>
    </location>
</feature>
<feature type="compositionally biased region" description="Acidic residues" evidence="7">
    <location>
        <begin position="536"/>
        <end position="555"/>
    </location>
</feature>
<keyword evidence="10" id="KW-1185">Reference proteome</keyword>
<feature type="compositionally biased region" description="Low complexity" evidence="7">
    <location>
        <begin position="494"/>
        <end position="507"/>
    </location>
</feature>
<dbReference type="PANTHER" id="PTHR35779">
    <property type="entry name" value="PH-RESPONSE REGULATOR PROTEIN PALH/RIM21"/>
    <property type="match status" value="1"/>
</dbReference>
<proteinExistence type="inferred from homology"/>
<evidence type="ECO:0000256" key="7">
    <source>
        <dbReference type="SAM" id="MobiDB-lite"/>
    </source>
</evidence>
<evidence type="ECO:0000256" key="5">
    <source>
        <dbReference type="ARBA" id="ARBA00038109"/>
    </source>
</evidence>
<keyword evidence="3 8" id="KW-1133">Transmembrane helix</keyword>
<evidence type="ECO:0000256" key="1">
    <source>
        <dbReference type="ARBA" id="ARBA00004141"/>
    </source>
</evidence>
<evidence type="ECO:0000256" key="3">
    <source>
        <dbReference type="ARBA" id="ARBA00022989"/>
    </source>
</evidence>
<feature type="transmembrane region" description="Helical" evidence="8">
    <location>
        <begin position="287"/>
        <end position="314"/>
    </location>
</feature>
<accession>A0AAV5S0F1</accession>
<name>A0AAV5S0F1_MAUHU</name>
<gene>
    <name evidence="9" type="ORF">DAKH74_039400</name>
</gene>
<protein>
    <recommendedName>
        <fullName evidence="6">pH-response regulator protein palH/RIM21</fullName>
    </recommendedName>
</protein>
<feature type="transmembrane region" description="Helical" evidence="8">
    <location>
        <begin position="96"/>
        <end position="120"/>
    </location>
</feature>
<feature type="region of interest" description="Disordered" evidence="7">
    <location>
        <begin position="494"/>
        <end position="517"/>
    </location>
</feature>
<feature type="transmembrane region" description="Helical" evidence="8">
    <location>
        <begin position="180"/>
        <end position="199"/>
    </location>
</feature>
<dbReference type="Pfam" id="PF08733">
    <property type="entry name" value="PalH"/>
    <property type="match status" value="1"/>
</dbReference>
<comment type="caution">
    <text evidence="9">The sequence shown here is derived from an EMBL/GenBank/DDBJ whole genome shotgun (WGS) entry which is preliminary data.</text>
</comment>
<dbReference type="AlphaFoldDB" id="A0AAV5S0F1"/>
<comment type="similarity">
    <text evidence="5">Belongs to the palH/RIM21 family.</text>
</comment>
<dbReference type="PANTHER" id="PTHR35779:SF1">
    <property type="entry name" value="PH-RESPONSE REGULATOR PROTEIN PALH_RIM21"/>
    <property type="match status" value="1"/>
</dbReference>
<feature type="region of interest" description="Disordered" evidence="7">
    <location>
        <begin position="534"/>
        <end position="555"/>
    </location>
</feature>
<evidence type="ECO:0000256" key="8">
    <source>
        <dbReference type="SAM" id="Phobius"/>
    </source>
</evidence>
<feature type="transmembrane region" description="Helical" evidence="8">
    <location>
        <begin position="132"/>
        <end position="152"/>
    </location>
</feature>
<feature type="transmembrane region" description="Helical" evidence="8">
    <location>
        <begin position="211"/>
        <end position="229"/>
    </location>
</feature>
<keyword evidence="4 8" id="KW-0472">Membrane</keyword>
<feature type="compositionally biased region" description="Basic and acidic residues" evidence="7">
    <location>
        <begin position="508"/>
        <end position="517"/>
    </location>
</feature>
<organism evidence="9 10">
    <name type="scientific">Maudiozyma humilis</name>
    <name type="common">Sour dough yeast</name>
    <name type="synonym">Kazachstania humilis</name>
    <dbReference type="NCBI Taxonomy" id="51915"/>
    <lineage>
        <taxon>Eukaryota</taxon>
        <taxon>Fungi</taxon>
        <taxon>Dikarya</taxon>
        <taxon>Ascomycota</taxon>
        <taxon>Saccharomycotina</taxon>
        <taxon>Saccharomycetes</taxon>
        <taxon>Saccharomycetales</taxon>
        <taxon>Saccharomycetaceae</taxon>
        <taxon>Maudiozyma</taxon>
    </lineage>
</organism>